<dbReference type="SUPFAM" id="SSF57903">
    <property type="entry name" value="FYVE/PHD zinc finger"/>
    <property type="match status" value="1"/>
</dbReference>
<comment type="caution">
    <text evidence="7">The sequence shown here is derived from an EMBL/GenBank/DDBJ whole genome shotgun (WGS) entry which is preliminary data.</text>
</comment>
<dbReference type="EMBL" id="JBIMZQ010000049">
    <property type="protein sequence ID" value="KAL3659102.1"/>
    <property type="molecule type" value="Genomic_DNA"/>
</dbReference>
<reference evidence="7 8" key="1">
    <citation type="submission" date="2024-09" db="EMBL/GenBank/DDBJ databases">
        <title>Genome sequencing and assembly of Phytophthora oleae, isolate VK10A, causative agent of rot of olive drupes.</title>
        <authorList>
            <person name="Conti Taguali S."/>
            <person name="Riolo M."/>
            <person name="La Spada F."/>
            <person name="Cacciola S.O."/>
            <person name="Dionisio G."/>
        </authorList>
    </citation>
    <scope>NUCLEOTIDE SEQUENCE [LARGE SCALE GENOMIC DNA]</scope>
    <source>
        <strain evidence="7 8">VK10A</strain>
    </source>
</reference>
<keyword evidence="3" id="KW-0862">Zinc</keyword>
<evidence type="ECO:0000256" key="5">
    <source>
        <dbReference type="SAM" id="MobiDB-lite"/>
    </source>
</evidence>
<evidence type="ECO:0000259" key="6">
    <source>
        <dbReference type="PROSITE" id="PS50178"/>
    </source>
</evidence>
<feature type="region of interest" description="Disordered" evidence="5">
    <location>
        <begin position="1"/>
        <end position="25"/>
    </location>
</feature>
<dbReference type="PANTHER" id="PTHR43102:SF2">
    <property type="entry name" value="GAF DOMAIN-CONTAINING PROTEIN"/>
    <property type="match status" value="1"/>
</dbReference>
<evidence type="ECO:0000313" key="8">
    <source>
        <dbReference type="Proteomes" id="UP001632037"/>
    </source>
</evidence>
<dbReference type="AlphaFoldDB" id="A0ABD3EX32"/>
<dbReference type="InterPro" id="IPR011011">
    <property type="entry name" value="Znf_FYVE_PHD"/>
</dbReference>
<accession>A0ABD3EX32</accession>
<evidence type="ECO:0000256" key="1">
    <source>
        <dbReference type="ARBA" id="ARBA00022723"/>
    </source>
</evidence>
<keyword evidence="8" id="KW-1185">Reference proteome</keyword>
<evidence type="ECO:0000256" key="2">
    <source>
        <dbReference type="ARBA" id="ARBA00022771"/>
    </source>
</evidence>
<dbReference type="PANTHER" id="PTHR43102">
    <property type="entry name" value="SLR1143 PROTEIN"/>
    <property type="match status" value="1"/>
</dbReference>
<dbReference type="Gene3D" id="3.30.450.40">
    <property type="match status" value="1"/>
</dbReference>
<keyword evidence="2 4" id="KW-0863">Zinc-finger</keyword>
<evidence type="ECO:0000256" key="4">
    <source>
        <dbReference type="PROSITE-ProRule" id="PRU00091"/>
    </source>
</evidence>
<feature type="domain" description="FYVE-type" evidence="6">
    <location>
        <begin position="336"/>
        <end position="398"/>
    </location>
</feature>
<evidence type="ECO:0000313" key="7">
    <source>
        <dbReference type="EMBL" id="KAL3659102.1"/>
    </source>
</evidence>
<dbReference type="SMART" id="SM00064">
    <property type="entry name" value="FYVE"/>
    <property type="match status" value="1"/>
</dbReference>
<gene>
    <name evidence="7" type="ORF">V7S43_015986</name>
</gene>
<dbReference type="InterPro" id="IPR029016">
    <property type="entry name" value="GAF-like_dom_sf"/>
</dbReference>
<dbReference type="GO" id="GO:0008270">
    <property type="term" value="F:zinc ion binding"/>
    <property type="evidence" value="ECO:0007669"/>
    <property type="project" value="UniProtKB-KW"/>
</dbReference>
<proteinExistence type="predicted"/>
<organism evidence="7 8">
    <name type="scientific">Phytophthora oleae</name>
    <dbReference type="NCBI Taxonomy" id="2107226"/>
    <lineage>
        <taxon>Eukaryota</taxon>
        <taxon>Sar</taxon>
        <taxon>Stramenopiles</taxon>
        <taxon>Oomycota</taxon>
        <taxon>Peronosporomycetes</taxon>
        <taxon>Peronosporales</taxon>
        <taxon>Peronosporaceae</taxon>
        <taxon>Phytophthora</taxon>
    </lineage>
</organism>
<protein>
    <recommendedName>
        <fullName evidence="6">FYVE-type domain-containing protein</fullName>
    </recommendedName>
</protein>
<sequence length="730" mass="81929">MAIHFNQFVNNTPARTKTKRRPNNATTEISVSIESFHAFSPEIDRIPPMRDLEDHLWARAEALATPDIDFNSFDDLALSQWKASSSSRCNQEGFHMYSNRIVTPNIPAATEVLITGELDCSLAEAAALFRSPEEERFNYTMNSLYERSFQHGSVVHNFTSRSEAASNQYEFLRRCRCVKTAVFSHPRMALFDGDERWCFLEEFDALKSGLNGFTLSQRTLQPSTLPRSLRPPIKLVRQGHGLKFKRSNKRMHQLLGLSLGFLVEEIPGRHPAAVRLVFYGCCVDESPGDFTIAQRRLKRLARGVFKLPALVRRRRMSAQVPADIWSITNLAAKYPPESSSRCVSCSKTLHWLRMAKKSRCYLCGNLICSRCWIRQPLESANGRRISVIICSNCLNSVQNCNYAYLAASSLSGRGSGSSASTSTMFAGGIGEEVPFHTTKVLPDHEEDPEPGHTVVTYLESILCEEDSDSEASISKTDTAVNVLQQLVQTLDEGVNRVLAHSSLHVENTEDPELEITSILHKLRSQFEREVLPLKACFLSNAVTRTYPLDTEDGLPVGPIPPNESNRIEAVIEQRLLVSRGSKELTFICELAARELNCMAALVTIVGSTLQYVIASNSPVFQNADLPREHTLCQHLLMGDRPMLVQHPEADIRFCNVQLVVDYGIQFYAGFPIFSSDGLSVVGSLCCLDVRSREITQSQYSTLLHLTRTATNIMNKECRQPRILQPLHERR</sequence>
<keyword evidence="1" id="KW-0479">Metal-binding</keyword>
<dbReference type="SUPFAM" id="SSF55781">
    <property type="entry name" value="GAF domain-like"/>
    <property type="match status" value="1"/>
</dbReference>
<dbReference type="Proteomes" id="UP001632037">
    <property type="component" value="Unassembled WGS sequence"/>
</dbReference>
<dbReference type="PROSITE" id="PS50178">
    <property type="entry name" value="ZF_FYVE"/>
    <property type="match status" value="1"/>
</dbReference>
<dbReference type="CDD" id="cd00065">
    <property type="entry name" value="FYVE_like_SF"/>
    <property type="match status" value="1"/>
</dbReference>
<dbReference type="InterPro" id="IPR000306">
    <property type="entry name" value="Znf_FYVE"/>
</dbReference>
<dbReference type="InterPro" id="IPR017455">
    <property type="entry name" value="Znf_FYVE-rel"/>
</dbReference>
<name>A0ABD3EX32_9STRA</name>
<dbReference type="Pfam" id="PF01590">
    <property type="entry name" value="GAF"/>
    <property type="match status" value="1"/>
</dbReference>
<dbReference type="Gene3D" id="3.30.40.10">
    <property type="entry name" value="Zinc/RING finger domain, C3HC4 (zinc finger)"/>
    <property type="match status" value="1"/>
</dbReference>
<dbReference type="InterPro" id="IPR013083">
    <property type="entry name" value="Znf_RING/FYVE/PHD"/>
</dbReference>
<evidence type="ECO:0000256" key="3">
    <source>
        <dbReference type="ARBA" id="ARBA00022833"/>
    </source>
</evidence>
<dbReference type="InterPro" id="IPR003018">
    <property type="entry name" value="GAF"/>
</dbReference>